<feature type="compositionally biased region" description="Basic and acidic residues" evidence="1">
    <location>
        <begin position="15"/>
        <end position="30"/>
    </location>
</feature>
<proteinExistence type="predicted"/>
<sequence>MSKTKKQLLSSAPWRGDDQQQEDKFQDARLRATKQPGSASTMYVPRKKSVKTRPNDKDDDDDQSLSEIDPELRYSFQRNFQFLQRVFSIDTIVKPLPPAMAYNVSRNLSFFTRIFTQFFDPEGIANAQKSLGLGQEEKVRRVR</sequence>
<feature type="region of interest" description="Disordered" evidence="1">
    <location>
        <begin position="1"/>
        <end position="68"/>
    </location>
</feature>
<dbReference type="PANTHER" id="PTHR37191:SF1">
    <property type="entry name" value="OS08G0112600 PROTEIN"/>
    <property type="match status" value="1"/>
</dbReference>
<evidence type="ECO:0000313" key="3">
    <source>
        <dbReference type="Proteomes" id="UP000288805"/>
    </source>
</evidence>
<protein>
    <submittedName>
        <fullName evidence="2">Uncharacterized protein</fullName>
    </submittedName>
</protein>
<evidence type="ECO:0000256" key="1">
    <source>
        <dbReference type="SAM" id="MobiDB-lite"/>
    </source>
</evidence>
<accession>A0A438H020</accession>
<gene>
    <name evidence="2" type="ORF">CK203_054324</name>
</gene>
<organism evidence="2 3">
    <name type="scientific">Vitis vinifera</name>
    <name type="common">Grape</name>
    <dbReference type="NCBI Taxonomy" id="29760"/>
    <lineage>
        <taxon>Eukaryota</taxon>
        <taxon>Viridiplantae</taxon>
        <taxon>Streptophyta</taxon>
        <taxon>Embryophyta</taxon>
        <taxon>Tracheophyta</taxon>
        <taxon>Spermatophyta</taxon>
        <taxon>Magnoliopsida</taxon>
        <taxon>eudicotyledons</taxon>
        <taxon>Gunneridae</taxon>
        <taxon>Pentapetalae</taxon>
        <taxon>rosids</taxon>
        <taxon>Vitales</taxon>
        <taxon>Vitaceae</taxon>
        <taxon>Viteae</taxon>
        <taxon>Vitis</taxon>
    </lineage>
</organism>
<comment type="caution">
    <text evidence="2">The sequence shown here is derived from an EMBL/GenBank/DDBJ whole genome shotgun (WGS) entry which is preliminary data.</text>
</comment>
<dbReference type="OrthoDB" id="1842891at2759"/>
<evidence type="ECO:0000313" key="2">
    <source>
        <dbReference type="EMBL" id="RVW77906.1"/>
    </source>
</evidence>
<reference evidence="2 3" key="1">
    <citation type="journal article" date="2018" name="PLoS Genet.">
        <title>Population sequencing reveals clonal diversity and ancestral inbreeding in the grapevine cultivar Chardonnay.</title>
        <authorList>
            <person name="Roach M.J."/>
            <person name="Johnson D.L."/>
            <person name="Bohlmann J."/>
            <person name="van Vuuren H.J."/>
            <person name="Jones S.J."/>
            <person name="Pretorius I.S."/>
            <person name="Schmidt S.A."/>
            <person name="Borneman A.R."/>
        </authorList>
    </citation>
    <scope>NUCLEOTIDE SEQUENCE [LARGE SCALE GENOMIC DNA]</scope>
    <source>
        <strain evidence="3">cv. Chardonnay</strain>
        <tissue evidence="2">Leaf</tissue>
    </source>
</reference>
<dbReference type="EMBL" id="QGNW01000305">
    <property type="protein sequence ID" value="RVW77906.1"/>
    <property type="molecule type" value="Genomic_DNA"/>
</dbReference>
<dbReference type="PANTHER" id="PTHR37191">
    <property type="entry name" value="ZINC FINGER/BTB DOMAIN PROTEIN"/>
    <property type="match status" value="1"/>
</dbReference>
<dbReference type="KEGG" id="vvi:100249874"/>
<dbReference type="Proteomes" id="UP000288805">
    <property type="component" value="Unassembled WGS sequence"/>
</dbReference>
<dbReference type="AlphaFoldDB" id="A0A438H020"/>
<name>A0A438H020_VITVI</name>
<dbReference type="OMA" id="STMHVPR"/>